<dbReference type="PANTHER" id="PTHR24292">
    <property type="entry name" value="CYTOCHROME P450"/>
    <property type="match status" value="1"/>
</dbReference>
<keyword evidence="16" id="KW-1185">Reference proteome</keyword>
<dbReference type="Proteomes" id="UP000015102">
    <property type="component" value="Unassembled WGS sequence"/>
</dbReference>
<dbReference type="PROSITE" id="PS00086">
    <property type="entry name" value="CYTOCHROME_P450"/>
    <property type="match status" value="2"/>
</dbReference>
<dbReference type="InterPro" id="IPR036396">
    <property type="entry name" value="Cyt_P450_sf"/>
</dbReference>
<dbReference type="GO" id="GO:0005506">
    <property type="term" value="F:iron ion binding"/>
    <property type="evidence" value="ECO:0007669"/>
    <property type="project" value="InterPro"/>
</dbReference>
<dbReference type="Gene3D" id="1.10.630.10">
    <property type="entry name" value="Cytochrome P450"/>
    <property type="match status" value="2"/>
</dbReference>
<evidence type="ECO:0000256" key="14">
    <source>
        <dbReference type="RuleBase" id="RU000461"/>
    </source>
</evidence>
<dbReference type="AlphaFoldDB" id="T1GP68"/>
<keyword evidence="9 14" id="KW-0560">Oxidoreductase</keyword>
<dbReference type="SUPFAM" id="SSF48264">
    <property type="entry name" value="Cytochrome P450"/>
    <property type="match status" value="2"/>
</dbReference>
<evidence type="ECO:0000256" key="6">
    <source>
        <dbReference type="ARBA" id="ARBA00022723"/>
    </source>
</evidence>
<keyword evidence="7" id="KW-0256">Endoplasmic reticulum</keyword>
<keyword evidence="10 13" id="KW-0408">Iron</keyword>
<evidence type="ECO:0000313" key="16">
    <source>
        <dbReference type="Proteomes" id="UP000015102"/>
    </source>
</evidence>
<dbReference type="GO" id="GO:0046701">
    <property type="term" value="P:insecticide catabolic process"/>
    <property type="evidence" value="ECO:0007669"/>
    <property type="project" value="TreeGrafter"/>
</dbReference>
<dbReference type="InterPro" id="IPR050476">
    <property type="entry name" value="Insect_CytP450_Detox"/>
</dbReference>
<evidence type="ECO:0000256" key="4">
    <source>
        <dbReference type="ARBA" id="ARBA00010617"/>
    </source>
</evidence>
<dbReference type="PRINTS" id="PR00385">
    <property type="entry name" value="P450"/>
</dbReference>
<dbReference type="EMBL" id="CAQQ02187312">
    <property type="status" value="NOT_ANNOTATED_CDS"/>
    <property type="molecule type" value="Genomic_DNA"/>
</dbReference>
<comment type="cofactor">
    <cofactor evidence="1 13">
        <name>heme</name>
        <dbReference type="ChEBI" id="CHEBI:30413"/>
    </cofactor>
</comment>
<keyword evidence="5 13" id="KW-0349">Heme</keyword>
<dbReference type="PRINTS" id="PR00463">
    <property type="entry name" value="EP450I"/>
</dbReference>
<evidence type="ECO:0000256" key="9">
    <source>
        <dbReference type="ARBA" id="ARBA00023002"/>
    </source>
</evidence>
<dbReference type="STRING" id="36166.T1GP68"/>
<dbReference type="InterPro" id="IPR001128">
    <property type="entry name" value="Cyt_P450"/>
</dbReference>
<dbReference type="GO" id="GO:0016705">
    <property type="term" value="F:oxidoreductase activity, acting on paired donors, with incorporation or reduction of molecular oxygen"/>
    <property type="evidence" value="ECO:0007669"/>
    <property type="project" value="InterPro"/>
</dbReference>
<dbReference type="HOGENOM" id="CLU_689447_0_0_1"/>
<comment type="subcellular location">
    <subcellularLocation>
        <location evidence="3">Endoplasmic reticulum membrane</location>
        <topology evidence="3">Peripheral membrane protein</topology>
    </subcellularLocation>
    <subcellularLocation>
        <location evidence="2">Microsome membrane</location>
        <topology evidence="2">Peripheral membrane protein</topology>
    </subcellularLocation>
</comment>
<evidence type="ECO:0000256" key="8">
    <source>
        <dbReference type="ARBA" id="ARBA00022848"/>
    </source>
</evidence>
<dbReference type="GO" id="GO:0004497">
    <property type="term" value="F:monooxygenase activity"/>
    <property type="evidence" value="ECO:0007669"/>
    <property type="project" value="UniProtKB-KW"/>
</dbReference>
<dbReference type="InterPro" id="IPR017972">
    <property type="entry name" value="Cyt_P450_CS"/>
</dbReference>
<keyword evidence="12" id="KW-0472">Membrane</keyword>
<evidence type="ECO:0000256" key="5">
    <source>
        <dbReference type="ARBA" id="ARBA00022617"/>
    </source>
</evidence>
<dbReference type="OMA" id="GSHNCIG"/>
<reference evidence="16" key="1">
    <citation type="submission" date="2013-02" db="EMBL/GenBank/DDBJ databases">
        <authorList>
            <person name="Hughes D."/>
        </authorList>
    </citation>
    <scope>NUCLEOTIDE SEQUENCE</scope>
    <source>
        <strain>Durham</strain>
        <strain evidence="16">NC isolate 2 -- Noor lab</strain>
    </source>
</reference>
<keyword evidence="8" id="KW-0492">Microsome</keyword>
<dbReference type="PANTHER" id="PTHR24292:SF45">
    <property type="entry name" value="CYTOCHROME P450 6G1-RELATED"/>
    <property type="match status" value="1"/>
</dbReference>
<dbReference type="Pfam" id="PF00067">
    <property type="entry name" value="p450"/>
    <property type="match status" value="2"/>
</dbReference>
<evidence type="ECO:0000313" key="15">
    <source>
        <dbReference type="EnsemblMetazoa" id="MESCA005385-PA"/>
    </source>
</evidence>
<dbReference type="EMBL" id="CAQQ02187311">
    <property type="status" value="NOT_ANNOTATED_CDS"/>
    <property type="molecule type" value="Genomic_DNA"/>
</dbReference>
<evidence type="ECO:0000256" key="10">
    <source>
        <dbReference type="ARBA" id="ARBA00023004"/>
    </source>
</evidence>
<evidence type="ECO:0000256" key="3">
    <source>
        <dbReference type="ARBA" id="ARBA00004406"/>
    </source>
</evidence>
<evidence type="ECO:0000256" key="11">
    <source>
        <dbReference type="ARBA" id="ARBA00023033"/>
    </source>
</evidence>
<proteinExistence type="inferred from homology"/>
<accession>T1GP68</accession>
<dbReference type="InterPro" id="IPR002401">
    <property type="entry name" value="Cyt_P450_E_grp-I"/>
</dbReference>
<protein>
    <recommendedName>
        <fullName evidence="17">Cytochrome P450</fullName>
    </recommendedName>
</protein>
<dbReference type="GO" id="GO:0046680">
    <property type="term" value="P:response to DDT"/>
    <property type="evidence" value="ECO:0007669"/>
    <property type="project" value="TreeGrafter"/>
</dbReference>
<reference evidence="15" key="2">
    <citation type="submission" date="2015-06" db="UniProtKB">
        <authorList>
            <consortium name="EnsemblMetazoa"/>
        </authorList>
    </citation>
    <scope>IDENTIFICATION</scope>
</reference>
<comment type="similarity">
    <text evidence="4 14">Belongs to the cytochrome P450 family.</text>
</comment>
<keyword evidence="11 14" id="KW-0503">Monooxygenase</keyword>
<dbReference type="EnsemblMetazoa" id="MESCA005385-RA">
    <property type="protein sequence ID" value="MESCA005385-PA"/>
    <property type="gene ID" value="MESCA005385"/>
</dbReference>
<dbReference type="GO" id="GO:0020037">
    <property type="term" value="F:heme binding"/>
    <property type="evidence" value="ECO:0007669"/>
    <property type="project" value="InterPro"/>
</dbReference>
<evidence type="ECO:0000256" key="2">
    <source>
        <dbReference type="ARBA" id="ARBA00004174"/>
    </source>
</evidence>
<sequence length="400" mass="45600">MFFRFGGKAGNFVCNEGLVFLRAVPMLHWQNIIQLITSNTNLGAVPISVGGGGLFTKEASKFLFSTIGYTMDERKTSGTIRNDLIDVLLTLKKENYPHDLIVAQAAVFFTAGYEGPSSIMSFALYELCQNQEIQKKLRKEIKETLIKSDGPLTYDLVQSMEYLGMVVQEVIRMYPRMFLKNPKDTYKLDNKLIISHLTHVYIPIYAIHRDPQYFPEPNTFNPERFIPENNPSMAYMPFGLGSHNCIGKRLGLLQLKIGLIHVLSNHYLIPNEKTQKEMVVDVVMVAKGGIYCDVYSHLTPVYIPIYAIHRDPQYFPEPNTFNPERFLPGNNPSMAYLPFGMGSHNCIGKRFGLLQLKIGIIHFLSNHYLIPNEKTQKEMVVDSEISRCFAPSKVREHTYV</sequence>
<evidence type="ECO:0000256" key="7">
    <source>
        <dbReference type="ARBA" id="ARBA00022824"/>
    </source>
</evidence>
<evidence type="ECO:0008006" key="17">
    <source>
        <dbReference type="Google" id="ProtNLM"/>
    </source>
</evidence>
<evidence type="ECO:0000256" key="13">
    <source>
        <dbReference type="PIRSR" id="PIRSR602401-1"/>
    </source>
</evidence>
<evidence type="ECO:0000256" key="12">
    <source>
        <dbReference type="ARBA" id="ARBA00023136"/>
    </source>
</evidence>
<dbReference type="GO" id="GO:0005789">
    <property type="term" value="C:endoplasmic reticulum membrane"/>
    <property type="evidence" value="ECO:0007669"/>
    <property type="project" value="UniProtKB-SubCell"/>
</dbReference>
<name>T1GP68_MEGSC</name>
<organism evidence="15 16">
    <name type="scientific">Megaselia scalaris</name>
    <name type="common">Humpbacked fly</name>
    <name type="synonym">Phora scalaris</name>
    <dbReference type="NCBI Taxonomy" id="36166"/>
    <lineage>
        <taxon>Eukaryota</taxon>
        <taxon>Metazoa</taxon>
        <taxon>Ecdysozoa</taxon>
        <taxon>Arthropoda</taxon>
        <taxon>Hexapoda</taxon>
        <taxon>Insecta</taxon>
        <taxon>Pterygota</taxon>
        <taxon>Neoptera</taxon>
        <taxon>Endopterygota</taxon>
        <taxon>Diptera</taxon>
        <taxon>Brachycera</taxon>
        <taxon>Muscomorpha</taxon>
        <taxon>Platypezoidea</taxon>
        <taxon>Phoridae</taxon>
        <taxon>Megaseliini</taxon>
        <taxon>Megaselia</taxon>
    </lineage>
</organism>
<feature type="binding site" description="axial binding residue" evidence="13">
    <location>
        <position position="245"/>
    </location>
    <ligand>
        <name>heme</name>
        <dbReference type="ChEBI" id="CHEBI:30413"/>
    </ligand>
    <ligandPart>
        <name>Fe</name>
        <dbReference type="ChEBI" id="CHEBI:18248"/>
    </ligandPart>
</feature>
<evidence type="ECO:0000256" key="1">
    <source>
        <dbReference type="ARBA" id="ARBA00001971"/>
    </source>
</evidence>
<keyword evidence="6 13" id="KW-0479">Metal-binding</keyword>